<dbReference type="Gene3D" id="3.40.50.1380">
    <property type="entry name" value="Methylglyoxal synthase-like domain"/>
    <property type="match status" value="1"/>
</dbReference>
<dbReference type="AlphaFoldDB" id="A0A819Q653"/>
<sequence length="214" mass="24029">MTQNYDDSSSSKRSSLLSLIPTQYIIAGSIILIGLLNMYKGLFRFSYGFIAGKMSTNNESQSFLIGQRKRIALVAHDNKKAELIEWVYRNRDQLLKHELHATGTTGSLIETALGIPVIRYKSGPLGGDQQLGARIADQFIDLLIFLADPLEAQPHDSDVRALTRLASVWNIPMACNLSTADFILTSPYMNSTYERIVPTFERYLKRDIKINSNP</sequence>
<dbReference type="PANTHER" id="PTHR30492">
    <property type="entry name" value="METHYLGLYOXAL SYNTHASE"/>
    <property type="match status" value="1"/>
</dbReference>
<name>A0A819Q653_9BILA</name>
<evidence type="ECO:0000313" key="4">
    <source>
        <dbReference type="Proteomes" id="UP000663842"/>
    </source>
</evidence>
<dbReference type="NCBIfam" id="TIGR00160">
    <property type="entry name" value="MGSA"/>
    <property type="match status" value="1"/>
</dbReference>
<dbReference type="GO" id="GO:0019242">
    <property type="term" value="P:methylglyoxal biosynthetic process"/>
    <property type="evidence" value="ECO:0007669"/>
    <property type="project" value="InterPro"/>
</dbReference>
<keyword evidence="1" id="KW-0812">Transmembrane</keyword>
<dbReference type="InterPro" id="IPR018148">
    <property type="entry name" value="Methylglyoxal_synth_AS"/>
</dbReference>
<gene>
    <name evidence="3" type="ORF">UXM345_LOCUS17408</name>
</gene>
<dbReference type="InterPro" id="IPR036914">
    <property type="entry name" value="MGS-like_dom_sf"/>
</dbReference>
<dbReference type="InterPro" id="IPR011607">
    <property type="entry name" value="MGS-like_dom"/>
</dbReference>
<dbReference type="NCBIfam" id="NF003559">
    <property type="entry name" value="PRK05234.1"/>
    <property type="match status" value="1"/>
</dbReference>
<dbReference type="InterPro" id="IPR004363">
    <property type="entry name" value="Methylgl_synth"/>
</dbReference>
<feature type="transmembrane region" description="Helical" evidence="1">
    <location>
        <begin position="20"/>
        <end position="39"/>
    </location>
</feature>
<dbReference type="PROSITE" id="PS51855">
    <property type="entry name" value="MGS"/>
    <property type="match status" value="1"/>
</dbReference>
<accession>A0A819Q653</accession>
<keyword evidence="1" id="KW-1133">Transmembrane helix</keyword>
<dbReference type="Proteomes" id="UP000663842">
    <property type="component" value="Unassembled WGS sequence"/>
</dbReference>
<protein>
    <recommendedName>
        <fullName evidence="2">MGS-like domain-containing protein</fullName>
    </recommendedName>
</protein>
<dbReference type="SMART" id="SM00851">
    <property type="entry name" value="MGS"/>
    <property type="match status" value="1"/>
</dbReference>
<dbReference type="HAMAP" id="MF_00549">
    <property type="entry name" value="Methylglyoxal_synth"/>
    <property type="match status" value="1"/>
</dbReference>
<evidence type="ECO:0000313" key="3">
    <source>
        <dbReference type="EMBL" id="CAF4021664.1"/>
    </source>
</evidence>
<reference evidence="3" key="1">
    <citation type="submission" date="2021-02" db="EMBL/GenBank/DDBJ databases">
        <authorList>
            <person name="Nowell W R."/>
        </authorList>
    </citation>
    <scope>NUCLEOTIDE SEQUENCE</scope>
</reference>
<evidence type="ECO:0000256" key="1">
    <source>
        <dbReference type="SAM" id="Phobius"/>
    </source>
</evidence>
<dbReference type="GO" id="GO:0005829">
    <property type="term" value="C:cytosol"/>
    <property type="evidence" value="ECO:0007669"/>
    <property type="project" value="TreeGrafter"/>
</dbReference>
<dbReference type="CDD" id="cd01422">
    <property type="entry name" value="MGS"/>
    <property type="match status" value="1"/>
</dbReference>
<dbReference type="PROSITE" id="PS01335">
    <property type="entry name" value="METHYLGLYOXAL_SYNTH"/>
    <property type="match status" value="1"/>
</dbReference>
<dbReference type="PANTHER" id="PTHR30492:SF0">
    <property type="entry name" value="METHYLGLYOXAL SYNTHASE"/>
    <property type="match status" value="1"/>
</dbReference>
<feature type="domain" description="MGS-like" evidence="2">
    <location>
        <begin position="63"/>
        <end position="214"/>
    </location>
</feature>
<evidence type="ECO:0000259" key="2">
    <source>
        <dbReference type="PROSITE" id="PS51855"/>
    </source>
</evidence>
<proteinExistence type="inferred from homology"/>
<dbReference type="GO" id="GO:0008929">
    <property type="term" value="F:methylglyoxal synthase activity"/>
    <property type="evidence" value="ECO:0007669"/>
    <property type="project" value="InterPro"/>
</dbReference>
<dbReference type="SUPFAM" id="SSF52335">
    <property type="entry name" value="Methylglyoxal synthase-like"/>
    <property type="match status" value="1"/>
</dbReference>
<dbReference type="Pfam" id="PF02142">
    <property type="entry name" value="MGS"/>
    <property type="match status" value="1"/>
</dbReference>
<keyword evidence="1" id="KW-0472">Membrane</keyword>
<dbReference type="EMBL" id="CAJOBF010002260">
    <property type="protein sequence ID" value="CAF4021664.1"/>
    <property type="molecule type" value="Genomic_DNA"/>
</dbReference>
<comment type="caution">
    <text evidence="3">The sequence shown here is derived from an EMBL/GenBank/DDBJ whole genome shotgun (WGS) entry which is preliminary data.</text>
</comment>
<organism evidence="3 4">
    <name type="scientific">Rotaria magnacalcarata</name>
    <dbReference type="NCBI Taxonomy" id="392030"/>
    <lineage>
        <taxon>Eukaryota</taxon>
        <taxon>Metazoa</taxon>
        <taxon>Spiralia</taxon>
        <taxon>Gnathifera</taxon>
        <taxon>Rotifera</taxon>
        <taxon>Eurotatoria</taxon>
        <taxon>Bdelloidea</taxon>
        <taxon>Philodinida</taxon>
        <taxon>Philodinidae</taxon>
        <taxon>Rotaria</taxon>
    </lineage>
</organism>